<feature type="compositionally biased region" description="Basic and acidic residues" evidence="7">
    <location>
        <begin position="700"/>
        <end position="709"/>
    </location>
</feature>
<comment type="function">
    <text evidence="6">Forms chloride channels.</text>
</comment>
<dbReference type="WBParaSite" id="MBELARI_LOCUS8792">
    <property type="protein sequence ID" value="MBELARI_LOCUS8792"/>
    <property type="gene ID" value="MBELARI_LOCUS8792"/>
</dbReference>
<accession>A0AAF3FP93</accession>
<evidence type="ECO:0000256" key="7">
    <source>
        <dbReference type="SAM" id="MobiDB-lite"/>
    </source>
</evidence>
<sequence>MFLIFTSLLLLSLSNGILCAQDWPRWEKRTIECLNGSRVGQVISDTIQCHLVAENSKVISDTNRYRCRQESMPKSAWNSLPKSEIRISCPLGCAPEADLSVIQKTPYNNPKCVKYFTYGKYRDKREKEWYLWFVTPCLPSSLSTHCRFNDQLGNDVLVINELLMWLLLYYMVMFIYRSDLILSHRQQENFERVAAHVNSRVVRIPLTFMLGFFVTQVVDRWRQILTNMGWIENVALTTAALVHGASERMRLIRRSIIRYLVLSQVLVFRDISISVRRRFPTLRSLVSGGFLQEHELKMLEDVKIDEKYNKYWVPINWACALCLEPADGKPVGANPNNDGVMQVSHLNYLLNEIKFFRNNLQTLCSFDWVPIPLAYPQVIFLAVRVYFGICVVGRQFIVGNDPKTRTGVDMYFPMMTVFEFIFLVGWMKVAEALLNPFGEDDDDFEMNFLIDKNIATGLAIVDDDYKHYPDLFMDKFKTNQAPVYSEDSKKNGNNNVLAGSAAHVTLAEPNDDVKMVEIPPVSSAPSMESLPRSFAQSLMSMKPRKKIRDSFSNLGPRHRSISVSVANSLSNSPNLTVRGFPLPYQANSVINNNGTLSRFNSSNISRPPSTDDRPFELSFNPTFLKNDVVHEVDHEVDEEGSAHGVSNPEYKPHHIASRISEVSEEDKDTETTTTTTTENNKSEPSRLEEIPEHQPFANHIKSEKDKDTETTTTTTTTENDKSEPFRLEEIPEHQPFANHIKKNH</sequence>
<evidence type="ECO:0000259" key="9">
    <source>
        <dbReference type="Pfam" id="PF25096"/>
    </source>
</evidence>
<keyword evidence="6" id="KW-1003">Cell membrane</keyword>
<keyword evidence="2" id="KW-0812">Transmembrane</keyword>
<keyword evidence="6" id="KW-0813">Transport</keyword>
<dbReference type="AlphaFoldDB" id="A0AAF3FP93"/>
<feature type="region of interest" description="Disordered" evidence="7">
    <location>
        <begin position="658"/>
        <end position="744"/>
    </location>
</feature>
<protein>
    <recommendedName>
        <fullName evidence="6">Bestrophin homolog</fullName>
    </recommendedName>
</protein>
<organism evidence="10 11">
    <name type="scientific">Mesorhabditis belari</name>
    <dbReference type="NCBI Taxonomy" id="2138241"/>
    <lineage>
        <taxon>Eukaryota</taxon>
        <taxon>Metazoa</taxon>
        <taxon>Ecdysozoa</taxon>
        <taxon>Nematoda</taxon>
        <taxon>Chromadorea</taxon>
        <taxon>Rhabditida</taxon>
        <taxon>Rhabditina</taxon>
        <taxon>Rhabditomorpha</taxon>
        <taxon>Rhabditoidea</taxon>
        <taxon>Rhabditidae</taxon>
        <taxon>Mesorhabditinae</taxon>
        <taxon>Mesorhabditis</taxon>
    </lineage>
</organism>
<keyword evidence="6" id="KW-0869">Chloride channel</keyword>
<feature type="chain" id="PRO_5042233299" description="Bestrophin homolog" evidence="8">
    <location>
        <begin position="20"/>
        <end position="744"/>
    </location>
</feature>
<feature type="compositionally biased region" description="Basic and acidic residues" evidence="7">
    <location>
        <begin position="680"/>
        <end position="692"/>
    </location>
</feature>
<feature type="compositionally biased region" description="Basic and acidic residues" evidence="7">
    <location>
        <begin position="718"/>
        <end position="732"/>
    </location>
</feature>
<dbReference type="Pfam" id="PF25096">
    <property type="entry name" value="DUF7808"/>
    <property type="match status" value="1"/>
</dbReference>
<evidence type="ECO:0000256" key="6">
    <source>
        <dbReference type="RuleBase" id="RU363126"/>
    </source>
</evidence>
<name>A0AAF3FP93_9BILA</name>
<dbReference type="GO" id="GO:0005254">
    <property type="term" value="F:chloride channel activity"/>
    <property type="evidence" value="ECO:0007669"/>
    <property type="project" value="UniProtKB-KW"/>
</dbReference>
<dbReference type="PANTHER" id="PTHR10736">
    <property type="entry name" value="BESTROPHIN"/>
    <property type="match status" value="1"/>
</dbReference>
<proteinExistence type="inferred from homology"/>
<dbReference type="Proteomes" id="UP000887575">
    <property type="component" value="Unassembled WGS sequence"/>
</dbReference>
<keyword evidence="8" id="KW-0732">Signal</keyword>
<evidence type="ECO:0000313" key="10">
    <source>
        <dbReference type="Proteomes" id="UP000887575"/>
    </source>
</evidence>
<evidence type="ECO:0000256" key="2">
    <source>
        <dbReference type="ARBA" id="ARBA00022692"/>
    </source>
</evidence>
<dbReference type="InterPro" id="IPR000615">
    <property type="entry name" value="Bestrophin"/>
</dbReference>
<keyword evidence="10" id="KW-1185">Reference proteome</keyword>
<evidence type="ECO:0000256" key="4">
    <source>
        <dbReference type="ARBA" id="ARBA00023136"/>
    </source>
</evidence>
<evidence type="ECO:0000256" key="3">
    <source>
        <dbReference type="ARBA" id="ARBA00022989"/>
    </source>
</evidence>
<keyword evidence="4" id="KW-0472">Membrane</keyword>
<feature type="domain" description="DUF7808" evidence="9">
    <location>
        <begin position="26"/>
        <end position="151"/>
    </location>
</feature>
<evidence type="ECO:0000256" key="8">
    <source>
        <dbReference type="SAM" id="SignalP"/>
    </source>
</evidence>
<dbReference type="InterPro" id="IPR056710">
    <property type="entry name" value="DUF7808"/>
</dbReference>
<evidence type="ECO:0000256" key="5">
    <source>
        <dbReference type="ARBA" id="ARBA00034769"/>
    </source>
</evidence>
<comment type="subcellular location">
    <subcellularLocation>
        <location evidence="6">Cell membrane</location>
        <topology evidence="6">Multi-pass membrane protein</topology>
    </subcellularLocation>
    <subcellularLocation>
        <location evidence="1">Membrane</location>
        <topology evidence="1">Multi-pass membrane protein</topology>
    </subcellularLocation>
</comment>
<dbReference type="PANTHER" id="PTHR10736:SF58">
    <property type="entry name" value="BESTROPHIN HOMOLOG-RELATED"/>
    <property type="match status" value="1"/>
</dbReference>
<dbReference type="InterPro" id="IPR021134">
    <property type="entry name" value="Bestrophin-like"/>
</dbReference>
<dbReference type="GO" id="GO:0034707">
    <property type="term" value="C:chloride channel complex"/>
    <property type="evidence" value="ECO:0007669"/>
    <property type="project" value="UniProtKB-KW"/>
</dbReference>
<reference evidence="11" key="1">
    <citation type="submission" date="2024-02" db="UniProtKB">
        <authorList>
            <consortium name="WormBaseParasite"/>
        </authorList>
    </citation>
    <scope>IDENTIFICATION</scope>
</reference>
<evidence type="ECO:0000256" key="1">
    <source>
        <dbReference type="ARBA" id="ARBA00004141"/>
    </source>
</evidence>
<keyword evidence="6" id="KW-0407">Ion channel</keyword>
<keyword evidence="3" id="KW-1133">Transmembrane helix</keyword>
<keyword evidence="6" id="KW-0406">Ion transport</keyword>
<keyword evidence="6" id="KW-0868">Chloride</keyword>
<dbReference type="Pfam" id="PF01062">
    <property type="entry name" value="Bestrophin"/>
    <property type="match status" value="1"/>
</dbReference>
<evidence type="ECO:0000313" key="11">
    <source>
        <dbReference type="WBParaSite" id="MBELARI_LOCUS8792"/>
    </source>
</evidence>
<comment type="similarity">
    <text evidence="5 6">Belongs to the anion channel-forming bestrophin (TC 1.A.46) family. Calcium-sensitive chloride channel subfamily.</text>
</comment>
<feature type="signal peptide" evidence="8">
    <location>
        <begin position="1"/>
        <end position="19"/>
    </location>
</feature>
<dbReference type="GO" id="GO:0005886">
    <property type="term" value="C:plasma membrane"/>
    <property type="evidence" value="ECO:0007669"/>
    <property type="project" value="UniProtKB-SubCell"/>
</dbReference>